<evidence type="ECO:0000313" key="2">
    <source>
        <dbReference type="Proteomes" id="UP001303046"/>
    </source>
</evidence>
<gene>
    <name evidence="1" type="primary">Necator_chrII.g6455</name>
    <name evidence="1" type="ORF">RB195_018662</name>
</gene>
<comment type="caution">
    <text evidence="1">The sequence shown here is derived from an EMBL/GenBank/DDBJ whole genome shotgun (WGS) entry which is preliminary data.</text>
</comment>
<evidence type="ECO:0000313" key="1">
    <source>
        <dbReference type="EMBL" id="KAK6735582.1"/>
    </source>
</evidence>
<evidence type="ECO:0008006" key="3">
    <source>
        <dbReference type="Google" id="ProtNLM"/>
    </source>
</evidence>
<dbReference type="EMBL" id="JAVFWL010000002">
    <property type="protein sequence ID" value="KAK6735582.1"/>
    <property type="molecule type" value="Genomic_DNA"/>
</dbReference>
<name>A0ABR1CCX8_NECAM</name>
<protein>
    <recommendedName>
        <fullName evidence="3">Late endosomal/lysosomal adaptor and MAPK and MTOR activator 1</fullName>
    </recommendedName>
</protein>
<proteinExistence type="predicted"/>
<reference evidence="1 2" key="1">
    <citation type="submission" date="2023-08" db="EMBL/GenBank/DDBJ databases">
        <title>A Necator americanus chromosomal reference genome.</title>
        <authorList>
            <person name="Ilik V."/>
            <person name="Petrzelkova K.J."/>
            <person name="Pardy F."/>
            <person name="Fuh T."/>
            <person name="Niatou-Singa F.S."/>
            <person name="Gouil Q."/>
            <person name="Baker L."/>
            <person name="Ritchie M.E."/>
            <person name="Jex A.R."/>
            <person name="Gazzola D."/>
            <person name="Li H."/>
            <person name="Toshio Fujiwara R."/>
            <person name="Zhan B."/>
            <person name="Aroian R.V."/>
            <person name="Pafco B."/>
            <person name="Schwarz E.M."/>
        </authorList>
    </citation>
    <scope>NUCLEOTIDE SEQUENCE [LARGE SCALE GENOMIC DNA]</scope>
    <source>
        <strain evidence="1 2">Aroian</strain>
        <tissue evidence="1">Whole animal</tissue>
    </source>
</reference>
<dbReference type="Proteomes" id="UP001303046">
    <property type="component" value="Unassembled WGS sequence"/>
</dbReference>
<accession>A0ABR1CCX8</accession>
<keyword evidence="2" id="KW-1185">Reference proteome</keyword>
<organism evidence="1 2">
    <name type="scientific">Necator americanus</name>
    <name type="common">Human hookworm</name>
    <dbReference type="NCBI Taxonomy" id="51031"/>
    <lineage>
        <taxon>Eukaryota</taxon>
        <taxon>Metazoa</taxon>
        <taxon>Ecdysozoa</taxon>
        <taxon>Nematoda</taxon>
        <taxon>Chromadorea</taxon>
        <taxon>Rhabditida</taxon>
        <taxon>Rhabditina</taxon>
        <taxon>Rhabditomorpha</taxon>
        <taxon>Strongyloidea</taxon>
        <taxon>Ancylostomatidae</taxon>
        <taxon>Bunostominae</taxon>
        <taxon>Necator</taxon>
    </lineage>
</organism>
<sequence length="108" mass="11798">MDACDDESLGKSVARYGDADVEVDDRTAVRVTSDVQERIDAVNLAQRIANSNGYIGSDGVGTTVKNEHVCESAILSVEEPTSDRQTRVENMKFHEAEMRGMTLFGDLS</sequence>